<dbReference type="PANTHER" id="PTHR46844">
    <property type="entry name" value="SLR5058 PROTEIN"/>
    <property type="match status" value="1"/>
</dbReference>
<dbReference type="RefSeq" id="XP_019856646.1">
    <property type="nucleotide sequence ID" value="XM_020001087.1"/>
</dbReference>
<name>A0AAN0JIL6_AMPQE</name>
<organism evidence="3 4">
    <name type="scientific">Amphimedon queenslandica</name>
    <name type="common">Sponge</name>
    <dbReference type="NCBI Taxonomy" id="400682"/>
    <lineage>
        <taxon>Eukaryota</taxon>
        <taxon>Metazoa</taxon>
        <taxon>Porifera</taxon>
        <taxon>Demospongiae</taxon>
        <taxon>Heteroscleromorpha</taxon>
        <taxon>Haplosclerida</taxon>
        <taxon>Niphatidae</taxon>
        <taxon>Amphimedon</taxon>
    </lineage>
</organism>
<reference evidence="3" key="2">
    <citation type="submission" date="2024-06" db="UniProtKB">
        <authorList>
            <consortium name="EnsemblMetazoa"/>
        </authorList>
    </citation>
    <scope>IDENTIFICATION</scope>
</reference>
<keyword evidence="1" id="KW-0812">Transmembrane</keyword>
<keyword evidence="1" id="KW-1133">Transmembrane helix</keyword>
<dbReference type="SUPFAM" id="SSF52540">
    <property type="entry name" value="P-loop containing nucleoside triphosphate hydrolases"/>
    <property type="match status" value="1"/>
</dbReference>
<dbReference type="Proteomes" id="UP000007879">
    <property type="component" value="Unassembled WGS sequence"/>
</dbReference>
<reference evidence="4" key="1">
    <citation type="journal article" date="2010" name="Nature">
        <title>The Amphimedon queenslandica genome and the evolution of animal complexity.</title>
        <authorList>
            <person name="Srivastava M."/>
            <person name="Simakov O."/>
            <person name="Chapman J."/>
            <person name="Fahey B."/>
            <person name="Gauthier M.E."/>
            <person name="Mitros T."/>
            <person name="Richards G.S."/>
            <person name="Conaco C."/>
            <person name="Dacre M."/>
            <person name="Hellsten U."/>
            <person name="Larroux C."/>
            <person name="Putnam N.H."/>
            <person name="Stanke M."/>
            <person name="Adamska M."/>
            <person name="Darling A."/>
            <person name="Degnan S.M."/>
            <person name="Oakley T.H."/>
            <person name="Plachetzki D.C."/>
            <person name="Zhai Y."/>
            <person name="Adamski M."/>
            <person name="Calcino A."/>
            <person name="Cummins S.F."/>
            <person name="Goodstein D.M."/>
            <person name="Harris C."/>
            <person name="Jackson D.J."/>
            <person name="Leys S.P."/>
            <person name="Shu S."/>
            <person name="Woodcroft B.J."/>
            <person name="Vervoort M."/>
            <person name="Kosik K.S."/>
            <person name="Manning G."/>
            <person name="Degnan B.M."/>
            <person name="Rokhsar D.S."/>
        </authorList>
    </citation>
    <scope>NUCLEOTIDE SEQUENCE [LARGE SCALE GENOMIC DNA]</scope>
</reference>
<dbReference type="Gene3D" id="3.40.50.300">
    <property type="entry name" value="P-loop containing nucleotide triphosphate hydrolases"/>
    <property type="match status" value="1"/>
</dbReference>
<accession>A0AAN0JIL6</accession>
<dbReference type="PANTHER" id="PTHR46844:SF1">
    <property type="entry name" value="SLR5058 PROTEIN"/>
    <property type="match status" value="1"/>
</dbReference>
<feature type="transmembrane region" description="Helical" evidence="1">
    <location>
        <begin position="49"/>
        <end position="69"/>
    </location>
</feature>
<keyword evidence="4" id="KW-1185">Reference proteome</keyword>
<evidence type="ECO:0000313" key="4">
    <source>
        <dbReference type="Proteomes" id="UP000007879"/>
    </source>
</evidence>
<feature type="domain" description="NACHT" evidence="2">
    <location>
        <begin position="291"/>
        <end position="441"/>
    </location>
</feature>
<dbReference type="AlphaFoldDB" id="A0AAN0JIL6"/>
<dbReference type="Pfam" id="PF05729">
    <property type="entry name" value="NACHT"/>
    <property type="match status" value="1"/>
</dbReference>
<dbReference type="EnsemblMetazoa" id="XM_020001087.1">
    <property type="protein sequence ID" value="XP_019856646.1"/>
    <property type="gene ID" value="LOC105314069"/>
</dbReference>
<sequence>MINLLQWRASIGMWNLCQVTTVPSCCSGNKGNSREGSKTRSSNRCTRNIFGSFVGCNLLCSFLIIIMILSGDIELNPGPVTDSPNNILRKNYVDLTEAITANLCIIAYTLYAKELISFETLNYILTTTGVSHLQKAGYLVSKLQAQLNSFPNPEDEKYYLVNVCHAFKLTSDKFCSSARIASCMLQQLGQGQQIATDLLPNEVHKYAEIMKQEYKVQPVVVSDWPPKIEQDYFGRLVIVEKESSSIKSGNKMSAWHMLRGQIDMIPTFSGYIEVTVENDILCPNSSSPVRVLIDGPPGIGKTTLCHKLLKMWSDGELIQHYDLILYCPLRNEKIATAQTFAGLFENECHEVVMVSKWFEEENGKGLLIILDRWDELNLELQKSSLVTSIIKRKRLCKSSVVVTSRSHASSKLSRITSFNKHFQVIGFSEEEISRVIIQTLQKDSEKAKKILKKIIIDLTDYEEGYDVVNVYPCNFELVHTDDPNENSQLAVKLINDLKIRKDVQSLCYVPLVCSMVILVYCKNEGHLPTSLTELYNNFILQTIRKHVEKKSMDEIDPYSLDNLSSLPTQLLIPFKELCHLAYTGLAETKMTFASSYLRQLANEAVKEEYLGLITTFREYDEEIHQFIHLTIQEFLAAWWIVQFETDTEKVFKNHFNDDHFQMCLRFVAGLSHLEHESYQKYFRNVKYDLQCRRNALFRFEACKSFSFYNSSSPDSECKTFLCEKNDEIILLLQLLYESQNQKLCRIFSQSFTNHSICLKRLNNISRFDWLCFSYLINNSQIKWNCLHLEKYSLGCIIISIFTDELTNNSQPTPPHCERLDVFLNQPTDQLVLTLLKPLPIQNIQECYYNFYMGKYTPSYALLQFLCLPQIKILHIKTQCFSQSDDAKYTDMCSEQIKQHKTLKEMNLNCCQVSLVISIIKGLAYNETIKSFTAYESSNSIGIIFKTSNTLHFLSADAFEELLQSNKTLQSLSLHMLGYKLPPLEVQDIDMQLKALEIDATVSPLLPHIKGLRCLILPICYSPQLIFDSHPKI</sequence>
<keyword evidence="1" id="KW-0472">Membrane</keyword>
<dbReference type="GeneID" id="105314069"/>
<dbReference type="InterPro" id="IPR007111">
    <property type="entry name" value="NACHT_NTPase"/>
</dbReference>
<dbReference type="InterPro" id="IPR027417">
    <property type="entry name" value="P-loop_NTPase"/>
</dbReference>
<dbReference type="KEGG" id="aqu:105314069"/>
<evidence type="ECO:0000256" key="1">
    <source>
        <dbReference type="SAM" id="Phobius"/>
    </source>
</evidence>
<proteinExistence type="predicted"/>
<evidence type="ECO:0000313" key="3">
    <source>
        <dbReference type="EnsemblMetazoa" id="XP_019856646.1"/>
    </source>
</evidence>
<protein>
    <recommendedName>
        <fullName evidence="2">NACHT domain-containing protein</fullName>
    </recommendedName>
</protein>
<evidence type="ECO:0000259" key="2">
    <source>
        <dbReference type="Pfam" id="PF05729"/>
    </source>
</evidence>